<evidence type="ECO:0000313" key="2">
    <source>
        <dbReference type="Proteomes" id="UP000694843"/>
    </source>
</evidence>
<protein>
    <submittedName>
        <fullName evidence="3">Staphylocoagulase-like</fullName>
    </submittedName>
</protein>
<reference evidence="3" key="1">
    <citation type="submission" date="2025-08" db="UniProtKB">
        <authorList>
            <consortium name="RefSeq"/>
        </authorList>
    </citation>
    <scope>IDENTIFICATION</scope>
    <source>
        <tissue evidence="3">Whole organism</tissue>
    </source>
</reference>
<keyword evidence="2" id="KW-1185">Reference proteome</keyword>
<dbReference type="GeneID" id="108671520"/>
<evidence type="ECO:0000256" key="1">
    <source>
        <dbReference type="SAM" id="MobiDB-lite"/>
    </source>
</evidence>
<feature type="non-terminal residue" evidence="3">
    <location>
        <position position="1"/>
    </location>
</feature>
<name>A0A8B7NLL9_HYAAZ</name>
<dbReference type="KEGG" id="hazt:108671520"/>
<proteinExistence type="predicted"/>
<organism evidence="2 3">
    <name type="scientific">Hyalella azteca</name>
    <name type="common">Amphipod</name>
    <dbReference type="NCBI Taxonomy" id="294128"/>
    <lineage>
        <taxon>Eukaryota</taxon>
        <taxon>Metazoa</taxon>
        <taxon>Ecdysozoa</taxon>
        <taxon>Arthropoda</taxon>
        <taxon>Crustacea</taxon>
        <taxon>Multicrustacea</taxon>
        <taxon>Malacostraca</taxon>
        <taxon>Eumalacostraca</taxon>
        <taxon>Peracarida</taxon>
        <taxon>Amphipoda</taxon>
        <taxon>Senticaudata</taxon>
        <taxon>Talitrida</taxon>
        <taxon>Talitroidea</taxon>
        <taxon>Hyalellidae</taxon>
        <taxon>Hyalella</taxon>
    </lineage>
</organism>
<accession>A0A8B7NLL9</accession>
<sequence length="437" mass="47693">TWTSHRGNPSLWTLSAAPSFPPLGKDLTTDVLWRGATEMDLPLEPLSTAPLLRNGRGMEGPLGTLTEGGAKVPSTATVGTFTAMVPTIGPGCPMIGMGTEISPPATLFLREEVLITDEGAWTETLTLDEGTEIPTLDGGVQRGSRPMAGLVTETTEKQDVSLSDRTNPRSCECGHAALGSDPLGMTNGSVKPSELNLRVKPSELNLWGKPSELNLQVKPSELNLQVKPSELNLQVKPSELNLQVKPSELNLQVKPSELNLQVKPSELNLQVKPSELNLQVKPSELNLQVKPSELNLQVKPSELNLQVKPSELNLQVKPSELNLQVKPSELNLQVKPSELNLQVKPSELNLQVKPSELNLQVKPSELNLQVKPSELNLQVKPSELNLQVKPSELNLQVKPSELNLQTARILCLDDYFMVESETTEVESDTGRKFKTKV</sequence>
<dbReference type="OrthoDB" id="9949983at2759"/>
<dbReference type="PANTHER" id="PTHR37999">
    <property type="entry name" value="MUCIN-17"/>
    <property type="match status" value="1"/>
</dbReference>
<feature type="compositionally biased region" description="Polar residues" evidence="1">
    <location>
        <begin position="160"/>
        <end position="169"/>
    </location>
</feature>
<dbReference type="RefSeq" id="XP_018014564.1">
    <property type="nucleotide sequence ID" value="XM_018159075.1"/>
</dbReference>
<dbReference type="AlphaFoldDB" id="A0A8B7NLL9"/>
<dbReference type="Proteomes" id="UP000694843">
    <property type="component" value="Unplaced"/>
</dbReference>
<feature type="region of interest" description="Disordered" evidence="1">
    <location>
        <begin position="153"/>
        <end position="188"/>
    </location>
</feature>
<dbReference type="PANTHER" id="PTHR37999:SF2">
    <property type="entry name" value="MUCIN-17"/>
    <property type="match status" value="1"/>
</dbReference>
<gene>
    <name evidence="3" type="primary">LOC108671520</name>
</gene>
<dbReference type="InterPro" id="IPR053311">
    <property type="entry name" value="Mucosal_Integrity_Assoc"/>
</dbReference>
<evidence type="ECO:0000313" key="3">
    <source>
        <dbReference type="RefSeq" id="XP_018014564.1"/>
    </source>
</evidence>